<dbReference type="NCBIfam" id="NF038335">
    <property type="entry name" value="YPO0640_fam"/>
    <property type="match status" value="1"/>
</dbReference>
<evidence type="ECO:0000313" key="2">
    <source>
        <dbReference type="EMBL" id="WEA42059.1"/>
    </source>
</evidence>
<name>A0ABD7WQV7_PRIAR</name>
<dbReference type="InterPro" id="IPR018958">
    <property type="entry name" value="Knr4/Smi1-like_dom"/>
</dbReference>
<proteinExistence type="predicted"/>
<dbReference type="Proteomes" id="UP001220217">
    <property type="component" value="Chromosome"/>
</dbReference>
<dbReference type="Gene3D" id="3.40.1580.10">
    <property type="entry name" value="SMI1/KNR4-like"/>
    <property type="match status" value="1"/>
</dbReference>
<dbReference type="EMBL" id="CP118718">
    <property type="protein sequence ID" value="WEA42059.1"/>
    <property type="molecule type" value="Genomic_DNA"/>
</dbReference>
<feature type="domain" description="Knr4/Smi1-like" evidence="1">
    <location>
        <begin position="25"/>
        <end position="146"/>
    </location>
</feature>
<dbReference type="SMART" id="SM00860">
    <property type="entry name" value="SMI1_KNR4"/>
    <property type="match status" value="1"/>
</dbReference>
<dbReference type="SUPFAM" id="SSF160631">
    <property type="entry name" value="SMI1/KNR4-like"/>
    <property type="match status" value="1"/>
</dbReference>
<accession>A0ABD7WQV7</accession>
<evidence type="ECO:0000259" key="1">
    <source>
        <dbReference type="SMART" id="SM00860"/>
    </source>
</evidence>
<dbReference type="RefSeq" id="WP_275035808.1">
    <property type="nucleotide sequence ID" value="NZ_CP118718.1"/>
</dbReference>
<protein>
    <submittedName>
        <fullName evidence="2">YrhA family protein</fullName>
    </submittedName>
</protein>
<evidence type="ECO:0000313" key="3">
    <source>
        <dbReference type="Proteomes" id="UP001220217"/>
    </source>
</evidence>
<dbReference type="Pfam" id="PF09346">
    <property type="entry name" value="SMI1_KNR4"/>
    <property type="match status" value="1"/>
</dbReference>
<reference evidence="2 3" key="1">
    <citation type="submission" date="2023-02" db="EMBL/GenBank/DDBJ databases">
        <title>Complete genome sequence of Priestia aryabhattai G5MAi6, a methanol-tolerant strain isolated from tap water in Hong Kong.</title>
        <authorList>
            <person name="Leung K.M."/>
            <person name="Lai G.K.K."/>
            <person name="Griffin S.D.J."/>
        </authorList>
    </citation>
    <scope>NUCLEOTIDE SEQUENCE [LARGE SCALE GENOMIC DNA]</scope>
    <source>
        <strain evidence="2 3">G5MAi6</strain>
    </source>
</reference>
<dbReference type="AlphaFoldDB" id="A0ABD7WQV7"/>
<gene>
    <name evidence="2" type="ORF">PWO00_14585</name>
</gene>
<dbReference type="InterPro" id="IPR037883">
    <property type="entry name" value="Knr4/Smi1-like_sf"/>
</dbReference>
<sequence length="153" mass="17758">MPEWKDLLREIEKVEEKYGSSLRSPASDREIMKLNHNIQEKLGSMTLPESYIEFLKNVNGLDFNGLVIYGVDKALLDKEVDEDIYGFIEANELWYENGWQKQYIFLGDSDTAWYCYDLTESLYVELDKPSGTLIQSFENFDSLLGDAFETVLL</sequence>
<organism evidence="2 3">
    <name type="scientific">Priestia aryabhattai</name>
    <name type="common">Bacillus aryabhattai</name>
    <dbReference type="NCBI Taxonomy" id="412384"/>
    <lineage>
        <taxon>Bacteria</taxon>
        <taxon>Bacillati</taxon>
        <taxon>Bacillota</taxon>
        <taxon>Bacilli</taxon>
        <taxon>Bacillales</taxon>
        <taxon>Bacillaceae</taxon>
        <taxon>Priestia</taxon>
    </lineage>
</organism>